<name>A0ABT6M0N8_9ACTN</name>
<evidence type="ECO:0008006" key="3">
    <source>
        <dbReference type="Google" id="ProtNLM"/>
    </source>
</evidence>
<evidence type="ECO:0000313" key="1">
    <source>
        <dbReference type="EMBL" id="MDH6221516.1"/>
    </source>
</evidence>
<gene>
    <name evidence="1" type="ORF">M2283_008863</name>
</gene>
<accession>A0ABT6M0N8</accession>
<dbReference type="Proteomes" id="UP001160499">
    <property type="component" value="Unassembled WGS sequence"/>
</dbReference>
<dbReference type="InterPro" id="IPR032710">
    <property type="entry name" value="NTF2-like_dom_sf"/>
</dbReference>
<evidence type="ECO:0000313" key="2">
    <source>
        <dbReference type="Proteomes" id="UP001160499"/>
    </source>
</evidence>
<reference evidence="1 2" key="1">
    <citation type="submission" date="2023-04" db="EMBL/GenBank/DDBJ databases">
        <title>Forest soil microbial communities from Buena Vista Peninsula, Colon Province, Panama.</title>
        <authorList>
            <person name="Bouskill N."/>
        </authorList>
    </citation>
    <scope>NUCLEOTIDE SEQUENCE [LARGE SCALE GENOMIC DNA]</scope>
    <source>
        <strain evidence="1 2">GGS1</strain>
    </source>
</reference>
<dbReference type="RefSeq" id="WP_280882228.1">
    <property type="nucleotide sequence ID" value="NZ_JARXVH010000023.1"/>
</dbReference>
<comment type="caution">
    <text evidence="1">The sequence shown here is derived from an EMBL/GenBank/DDBJ whole genome shotgun (WGS) entry which is preliminary data.</text>
</comment>
<keyword evidence="2" id="KW-1185">Reference proteome</keyword>
<sequence length="119" mass="13142">MAGVIPDYMARMDSDDPRQALELLMPDFRFLIALPGREATGTSRDDFAAYIAGRNAVERGHKILRHCSDGDLETVYGVVTESGKTVGSFLSAAVVTPDGRMARYQSYFSTTYDLIDRPD</sequence>
<dbReference type="SUPFAM" id="SSF54427">
    <property type="entry name" value="NTF2-like"/>
    <property type="match status" value="1"/>
</dbReference>
<dbReference type="Gene3D" id="3.10.450.50">
    <property type="match status" value="1"/>
</dbReference>
<protein>
    <recommendedName>
        <fullName evidence="3">SnoaL-like domain-containing protein</fullName>
    </recommendedName>
</protein>
<proteinExistence type="predicted"/>
<organism evidence="1 2">
    <name type="scientific">Streptomyces pseudovenezuelae</name>
    <dbReference type="NCBI Taxonomy" id="67350"/>
    <lineage>
        <taxon>Bacteria</taxon>
        <taxon>Bacillati</taxon>
        <taxon>Actinomycetota</taxon>
        <taxon>Actinomycetes</taxon>
        <taxon>Kitasatosporales</taxon>
        <taxon>Streptomycetaceae</taxon>
        <taxon>Streptomyces</taxon>
        <taxon>Streptomyces aurantiacus group</taxon>
    </lineage>
</organism>
<dbReference type="EMBL" id="JARXVH010000023">
    <property type="protein sequence ID" value="MDH6221516.1"/>
    <property type="molecule type" value="Genomic_DNA"/>
</dbReference>